<reference evidence="1" key="1">
    <citation type="submission" date="2023-07" db="EMBL/GenBank/DDBJ databases">
        <authorList>
            <person name="Kim M."/>
        </authorList>
    </citation>
    <scope>NUCLEOTIDE SEQUENCE</scope>
    <source>
        <strain evidence="1">BIUV-7</strain>
    </source>
</reference>
<proteinExistence type="predicted"/>
<accession>A0ABT8YCS1</accession>
<sequence length="123" mass="13038">MMAAAMWAALVAPANPANGGVPVRVGGTGHEDACGSLVQVGNLGSRSFLAVRDGPGTRFRMLDQLRIGRPLTVCEERGQWLGVIYGDGNADCAVYTPRPRRTAYPGPCRSGWVHGRYVKLVAG</sequence>
<name>A0ABT8YCS1_9SPHN</name>
<organism evidence="1 2">
    <name type="scientific">Sphingomonas natans</name>
    <dbReference type="NCBI Taxonomy" id="3063330"/>
    <lineage>
        <taxon>Bacteria</taxon>
        <taxon>Pseudomonadati</taxon>
        <taxon>Pseudomonadota</taxon>
        <taxon>Alphaproteobacteria</taxon>
        <taxon>Sphingomonadales</taxon>
        <taxon>Sphingomonadaceae</taxon>
        <taxon>Sphingomonas</taxon>
    </lineage>
</organism>
<protein>
    <submittedName>
        <fullName evidence="1">SH3 domain-containing protein</fullName>
    </submittedName>
</protein>
<comment type="caution">
    <text evidence="1">The sequence shown here is derived from an EMBL/GenBank/DDBJ whole genome shotgun (WGS) entry which is preliminary data.</text>
</comment>
<dbReference type="EMBL" id="JAUOTP010000009">
    <property type="protein sequence ID" value="MDO6416137.1"/>
    <property type="molecule type" value="Genomic_DNA"/>
</dbReference>
<evidence type="ECO:0000313" key="2">
    <source>
        <dbReference type="Proteomes" id="UP001169764"/>
    </source>
</evidence>
<gene>
    <name evidence="1" type="ORF">Q4F19_17255</name>
</gene>
<dbReference type="Gene3D" id="2.30.30.40">
    <property type="entry name" value="SH3 Domains"/>
    <property type="match status" value="1"/>
</dbReference>
<evidence type="ECO:0000313" key="1">
    <source>
        <dbReference type="EMBL" id="MDO6416137.1"/>
    </source>
</evidence>
<dbReference type="Proteomes" id="UP001169764">
    <property type="component" value="Unassembled WGS sequence"/>
</dbReference>
<dbReference type="RefSeq" id="WP_303545199.1">
    <property type="nucleotide sequence ID" value="NZ_JAUOTP010000009.1"/>
</dbReference>
<keyword evidence="2" id="KW-1185">Reference proteome</keyword>